<dbReference type="InterPro" id="IPR036388">
    <property type="entry name" value="WH-like_DNA-bd_sf"/>
</dbReference>
<comment type="caution">
    <text evidence="6">The sequence shown here is derived from an EMBL/GenBank/DDBJ whole genome shotgun (WGS) entry which is preliminary data.</text>
</comment>
<dbReference type="PANTHER" id="PTHR30118:SF15">
    <property type="entry name" value="TRANSCRIPTIONAL REGULATORY PROTEIN"/>
    <property type="match status" value="1"/>
</dbReference>
<dbReference type="Gene3D" id="3.40.190.10">
    <property type="entry name" value="Periplasmic binding protein-like II"/>
    <property type="match status" value="2"/>
</dbReference>
<evidence type="ECO:0000256" key="3">
    <source>
        <dbReference type="ARBA" id="ARBA00023125"/>
    </source>
</evidence>
<dbReference type="GO" id="GO:0003677">
    <property type="term" value="F:DNA binding"/>
    <property type="evidence" value="ECO:0007669"/>
    <property type="project" value="UniProtKB-KW"/>
</dbReference>
<evidence type="ECO:0000256" key="1">
    <source>
        <dbReference type="ARBA" id="ARBA00009437"/>
    </source>
</evidence>
<gene>
    <name evidence="6" type="ORF">JF290_02975</name>
</gene>
<accession>A0A8J7IZT8</accession>
<keyword evidence="4" id="KW-0804">Transcription</keyword>
<dbReference type="Proteomes" id="UP000619079">
    <property type="component" value="Unassembled WGS sequence"/>
</dbReference>
<dbReference type="InterPro" id="IPR050389">
    <property type="entry name" value="LysR-type_TF"/>
</dbReference>
<evidence type="ECO:0000256" key="4">
    <source>
        <dbReference type="ARBA" id="ARBA00023163"/>
    </source>
</evidence>
<dbReference type="InterPro" id="IPR005119">
    <property type="entry name" value="LysR_subst-bd"/>
</dbReference>
<dbReference type="SUPFAM" id="SSF53850">
    <property type="entry name" value="Periplasmic binding protein-like II"/>
    <property type="match status" value="1"/>
</dbReference>
<evidence type="ECO:0000259" key="5">
    <source>
        <dbReference type="PROSITE" id="PS50931"/>
    </source>
</evidence>
<keyword evidence="2" id="KW-0805">Transcription regulation</keyword>
<sequence length="318" mass="35121">MKEIQLHRIDLNLLVVFEALMVEGSVSGAAEALGKTPSAISHALARLRDQVGDPLLVKVGGRMQPSPFALTLIDDVRPILRSIKRVLTLPEPFDPATSDRVFRVACPITGRVLSRVLNRFRAAAPAAKLEWLSAPRQVYDAVSEGLVDLAHLAGETRLPDGLNEVEVPGFHWTTFVRADHPALSNWGPEAWSTYPHVQVNISNDAPSPFDRPGGTAPPARTIAALISEFSSLGPLLANSDFIATFPRILLAWDMQTYGLRPLPPQIHLPEFRTRFFWSSRLANDPPSQWIRDLVVRTYIEVHEEAEQMVERALSSAPG</sequence>
<reference evidence="6" key="1">
    <citation type="submission" date="2020-12" db="EMBL/GenBank/DDBJ databases">
        <title>Sedimentitalea sp. nov., isolated from sand in Incheon.</title>
        <authorList>
            <person name="Kim W."/>
        </authorList>
    </citation>
    <scope>NUCLEOTIDE SEQUENCE</scope>
    <source>
        <strain evidence="6">CAU 1593</strain>
    </source>
</reference>
<proteinExistence type="inferred from homology"/>
<keyword evidence="7" id="KW-1185">Reference proteome</keyword>
<dbReference type="Pfam" id="PF00126">
    <property type="entry name" value="HTH_1"/>
    <property type="match status" value="1"/>
</dbReference>
<dbReference type="EMBL" id="JAELVR010000002">
    <property type="protein sequence ID" value="MBJ6370480.1"/>
    <property type="molecule type" value="Genomic_DNA"/>
</dbReference>
<evidence type="ECO:0000256" key="2">
    <source>
        <dbReference type="ARBA" id="ARBA00023015"/>
    </source>
</evidence>
<dbReference type="InterPro" id="IPR011991">
    <property type="entry name" value="ArsR-like_HTH"/>
</dbReference>
<dbReference type="Gene3D" id="1.10.10.10">
    <property type="entry name" value="Winged helix-like DNA-binding domain superfamily/Winged helix DNA-binding domain"/>
    <property type="match status" value="1"/>
</dbReference>
<dbReference type="GO" id="GO:0003700">
    <property type="term" value="F:DNA-binding transcription factor activity"/>
    <property type="evidence" value="ECO:0007669"/>
    <property type="project" value="InterPro"/>
</dbReference>
<dbReference type="AlphaFoldDB" id="A0A8J7IZT8"/>
<dbReference type="PANTHER" id="PTHR30118">
    <property type="entry name" value="HTH-TYPE TRANSCRIPTIONAL REGULATOR LEUO-RELATED"/>
    <property type="match status" value="1"/>
</dbReference>
<feature type="domain" description="HTH lysR-type" evidence="5">
    <location>
        <begin position="9"/>
        <end position="66"/>
    </location>
</feature>
<dbReference type="InterPro" id="IPR000847">
    <property type="entry name" value="LysR_HTH_N"/>
</dbReference>
<comment type="similarity">
    <text evidence="1">Belongs to the LysR transcriptional regulatory family.</text>
</comment>
<dbReference type="SUPFAM" id="SSF46785">
    <property type="entry name" value="Winged helix' DNA-binding domain"/>
    <property type="match status" value="1"/>
</dbReference>
<evidence type="ECO:0000313" key="7">
    <source>
        <dbReference type="Proteomes" id="UP000619079"/>
    </source>
</evidence>
<dbReference type="InterPro" id="IPR036390">
    <property type="entry name" value="WH_DNA-bd_sf"/>
</dbReference>
<dbReference type="Pfam" id="PF03466">
    <property type="entry name" value="LysR_substrate"/>
    <property type="match status" value="1"/>
</dbReference>
<dbReference type="RefSeq" id="WP_199023268.1">
    <property type="nucleotide sequence ID" value="NZ_JAELVR010000002.1"/>
</dbReference>
<dbReference type="CDD" id="cd00090">
    <property type="entry name" value="HTH_ARSR"/>
    <property type="match status" value="1"/>
</dbReference>
<keyword evidence="3" id="KW-0238">DNA-binding</keyword>
<protein>
    <submittedName>
        <fullName evidence="6">LysR family transcriptional regulator</fullName>
    </submittedName>
</protein>
<name>A0A8J7IZT8_9RHOB</name>
<dbReference type="PROSITE" id="PS50931">
    <property type="entry name" value="HTH_LYSR"/>
    <property type="match status" value="1"/>
</dbReference>
<evidence type="ECO:0000313" key="6">
    <source>
        <dbReference type="EMBL" id="MBJ6370480.1"/>
    </source>
</evidence>
<organism evidence="6 7">
    <name type="scientific">Sedimentitalea arenosa</name>
    <dbReference type="NCBI Taxonomy" id="2798803"/>
    <lineage>
        <taxon>Bacteria</taxon>
        <taxon>Pseudomonadati</taxon>
        <taxon>Pseudomonadota</taxon>
        <taxon>Alphaproteobacteria</taxon>
        <taxon>Rhodobacterales</taxon>
        <taxon>Paracoccaceae</taxon>
        <taxon>Sedimentitalea</taxon>
    </lineage>
</organism>